<sequence>PPTHRHGPDPSTTPQADSGAAATKGARGCDICGSAARARPATHKPAPAAPQNPPSPQPAPLPHSAYPQPPPPPPHAIVIGGRPARAPGGVI</sequence>
<feature type="region of interest" description="Disordered" evidence="1">
    <location>
        <begin position="1"/>
        <end position="91"/>
    </location>
</feature>
<evidence type="ECO:0000313" key="3">
    <source>
        <dbReference type="Proteomes" id="UP000010411"/>
    </source>
</evidence>
<evidence type="ECO:0000256" key="1">
    <source>
        <dbReference type="SAM" id="MobiDB-lite"/>
    </source>
</evidence>
<organism evidence="2 3">
    <name type="scientific">Streptomyces ipomoeae 91-03</name>
    <dbReference type="NCBI Taxonomy" id="698759"/>
    <lineage>
        <taxon>Bacteria</taxon>
        <taxon>Bacillati</taxon>
        <taxon>Actinomycetota</taxon>
        <taxon>Actinomycetes</taxon>
        <taxon>Kitasatosporales</taxon>
        <taxon>Streptomycetaceae</taxon>
        <taxon>Streptomyces</taxon>
    </lineage>
</organism>
<evidence type="ECO:0000313" key="2">
    <source>
        <dbReference type="EMBL" id="EKX66430.1"/>
    </source>
</evidence>
<gene>
    <name evidence="2" type="ORF">STRIP9103_03701</name>
</gene>
<protein>
    <submittedName>
        <fullName evidence="2">Uncharacterized protein</fullName>
    </submittedName>
</protein>
<feature type="non-terminal residue" evidence="2">
    <location>
        <position position="1"/>
    </location>
</feature>
<feature type="compositionally biased region" description="Pro residues" evidence="1">
    <location>
        <begin position="47"/>
        <end position="75"/>
    </location>
</feature>
<dbReference type="EMBL" id="AEJC01000221">
    <property type="protein sequence ID" value="EKX66430.1"/>
    <property type="molecule type" value="Genomic_DNA"/>
</dbReference>
<dbReference type="Proteomes" id="UP000010411">
    <property type="component" value="Unassembled WGS sequence"/>
</dbReference>
<name>L1L160_9ACTN</name>
<accession>L1L160</accession>
<reference evidence="2 3" key="1">
    <citation type="submission" date="2012-11" db="EMBL/GenBank/DDBJ databases">
        <authorList>
            <person name="Huguet-Tapia J.C."/>
            <person name="Durkin A.S."/>
            <person name="Pettis G.S."/>
            <person name="Badger J.H."/>
        </authorList>
    </citation>
    <scope>NUCLEOTIDE SEQUENCE [LARGE SCALE GENOMIC DNA]</scope>
    <source>
        <strain evidence="2 3">91-03</strain>
    </source>
</reference>
<proteinExistence type="predicted"/>
<dbReference type="AlphaFoldDB" id="L1L160"/>
<keyword evidence="3" id="KW-1185">Reference proteome</keyword>
<comment type="caution">
    <text evidence="2">The sequence shown here is derived from an EMBL/GenBank/DDBJ whole genome shotgun (WGS) entry which is preliminary data.</text>
</comment>